<dbReference type="PANTHER" id="PTHR48090">
    <property type="entry name" value="UNDECAPRENYL-PHOSPHATE 4-DEOXY-4-FORMAMIDO-L-ARABINOSE TRANSFERASE-RELATED"/>
    <property type="match status" value="1"/>
</dbReference>
<dbReference type="PANTHER" id="PTHR48090:SF1">
    <property type="entry name" value="PROPHAGE BACTOPRENOL GLUCOSYL TRANSFERASE HOMOLOG"/>
    <property type="match status" value="1"/>
</dbReference>
<reference evidence="9 10" key="1">
    <citation type="submission" date="2018-10" db="EMBL/GenBank/DDBJ databases">
        <title>Genomic Encyclopedia of Type Strains, Phase IV (KMG-IV): sequencing the most valuable type-strain genomes for metagenomic binning, comparative biology and taxonomic classification.</title>
        <authorList>
            <person name="Goeker M."/>
        </authorList>
    </citation>
    <scope>NUCLEOTIDE SEQUENCE [LARGE SCALE GENOMIC DNA]</scope>
    <source>
        <strain evidence="9 10">DSM 4734</strain>
    </source>
</reference>
<accession>A0A495CXX1</accession>
<dbReference type="SUPFAM" id="SSF53448">
    <property type="entry name" value="Nucleotide-diphospho-sugar transferases"/>
    <property type="match status" value="1"/>
</dbReference>
<evidence type="ECO:0000256" key="7">
    <source>
        <dbReference type="SAM" id="Phobius"/>
    </source>
</evidence>
<evidence type="ECO:0000259" key="8">
    <source>
        <dbReference type="Pfam" id="PF00535"/>
    </source>
</evidence>
<dbReference type="GO" id="GO:0005886">
    <property type="term" value="C:plasma membrane"/>
    <property type="evidence" value="ECO:0007669"/>
    <property type="project" value="TreeGrafter"/>
</dbReference>
<dbReference type="InterPro" id="IPR050256">
    <property type="entry name" value="Glycosyltransferase_2"/>
</dbReference>
<keyword evidence="2 9" id="KW-0328">Glycosyltransferase</keyword>
<keyword evidence="3 9" id="KW-0808">Transferase</keyword>
<dbReference type="EMBL" id="RBIM01000008">
    <property type="protein sequence ID" value="RKQ94115.1"/>
    <property type="molecule type" value="Genomic_DNA"/>
</dbReference>
<evidence type="ECO:0000256" key="6">
    <source>
        <dbReference type="ARBA" id="ARBA00023136"/>
    </source>
</evidence>
<gene>
    <name evidence="9" type="ORF">C7435_3086</name>
</gene>
<comment type="subcellular location">
    <subcellularLocation>
        <location evidence="1">Membrane</location>
        <topology evidence="1">Multi-pass membrane protein</topology>
    </subcellularLocation>
</comment>
<evidence type="ECO:0000256" key="1">
    <source>
        <dbReference type="ARBA" id="ARBA00004141"/>
    </source>
</evidence>
<comment type="caution">
    <text evidence="9">The sequence shown here is derived from an EMBL/GenBank/DDBJ whole genome shotgun (WGS) entry which is preliminary data.</text>
</comment>
<sequence length="308" mass="33575">MIVPFYKGEAFVDEMCQRLHATLGAITDEYEIILVDDRSPDGSWPLITAQAYRDARVSGVRLSRNFGQHAAISAGMAHANARWYVVMDCDLQDPPEAIAELHSAALEGDDDIVIAERISSGLGAGRNLGSALFNGVLRWASGLEVSAKVGNFRIFSDRVAHAYREYPEQLRLFPAIMSQLGFSKAFVKIARDERAVGQSSYNFIKLARLGIETIVAYSEKPLWLAAGIGSAVSAMAVLFGVYTFFSAVILGTEVPGYASLAILMTFLGGVQIFLISFVGLYVGQALAETKDRPIFIVDKIVCSEYGIR</sequence>
<evidence type="ECO:0000256" key="4">
    <source>
        <dbReference type="ARBA" id="ARBA00022692"/>
    </source>
</evidence>
<dbReference type="Proteomes" id="UP000273675">
    <property type="component" value="Unassembled WGS sequence"/>
</dbReference>
<dbReference type="CDD" id="cd04187">
    <property type="entry name" value="DPM1_like_bac"/>
    <property type="match status" value="1"/>
</dbReference>
<protein>
    <submittedName>
        <fullName evidence="9">Dolichol-phosphate mannosyltransferase</fullName>
    </submittedName>
</protein>
<dbReference type="GO" id="GO:0016757">
    <property type="term" value="F:glycosyltransferase activity"/>
    <property type="evidence" value="ECO:0007669"/>
    <property type="project" value="UniProtKB-KW"/>
</dbReference>
<dbReference type="InterPro" id="IPR001173">
    <property type="entry name" value="Glyco_trans_2-like"/>
</dbReference>
<dbReference type="Gene3D" id="3.90.550.10">
    <property type="entry name" value="Spore Coat Polysaccharide Biosynthesis Protein SpsA, Chain A"/>
    <property type="match status" value="1"/>
</dbReference>
<evidence type="ECO:0000256" key="2">
    <source>
        <dbReference type="ARBA" id="ARBA00022676"/>
    </source>
</evidence>
<proteinExistence type="predicted"/>
<evidence type="ECO:0000313" key="10">
    <source>
        <dbReference type="Proteomes" id="UP000273675"/>
    </source>
</evidence>
<keyword evidence="6 7" id="KW-0472">Membrane</keyword>
<keyword evidence="5 7" id="KW-1133">Transmembrane helix</keyword>
<name>A0A495CXX1_9PROT</name>
<evidence type="ECO:0000256" key="5">
    <source>
        <dbReference type="ARBA" id="ARBA00022989"/>
    </source>
</evidence>
<feature type="transmembrane region" description="Helical" evidence="7">
    <location>
        <begin position="257"/>
        <end position="282"/>
    </location>
</feature>
<dbReference type="AlphaFoldDB" id="A0A495CXX1"/>
<dbReference type="Pfam" id="PF00535">
    <property type="entry name" value="Glycos_transf_2"/>
    <property type="match status" value="1"/>
</dbReference>
<dbReference type="InterPro" id="IPR029044">
    <property type="entry name" value="Nucleotide-diphossugar_trans"/>
</dbReference>
<organism evidence="9 10">
    <name type="scientific">Maricaulis maris</name>
    <dbReference type="NCBI Taxonomy" id="74318"/>
    <lineage>
        <taxon>Bacteria</taxon>
        <taxon>Pseudomonadati</taxon>
        <taxon>Pseudomonadota</taxon>
        <taxon>Alphaproteobacteria</taxon>
        <taxon>Maricaulales</taxon>
        <taxon>Maricaulaceae</taxon>
        <taxon>Maricaulis</taxon>
    </lineage>
</organism>
<evidence type="ECO:0000256" key="3">
    <source>
        <dbReference type="ARBA" id="ARBA00022679"/>
    </source>
</evidence>
<feature type="transmembrane region" description="Helical" evidence="7">
    <location>
        <begin position="222"/>
        <end position="245"/>
    </location>
</feature>
<keyword evidence="4 7" id="KW-0812">Transmembrane</keyword>
<evidence type="ECO:0000313" key="9">
    <source>
        <dbReference type="EMBL" id="RKQ94115.1"/>
    </source>
</evidence>
<feature type="domain" description="Glycosyltransferase 2-like" evidence="8">
    <location>
        <begin position="2"/>
        <end position="126"/>
    </location>
</feature>